<dbReference type="PANTHER" id="PTHR30034">
    <property type="entry name" value="FLAGELLAR MOTOR SWITCH PROTEIN FLIM"/>
    <property type="match status" value="1"/>
</dbReference>
<evidence type="ECO:0000313" key="3">
    <source>
        <dbReference type="EMBL" id="KMO27458.1"/>
    </source>
</evidence>
<evidence type="ECO:0000259" key="2">
    <source>
        <dbReference type="Pfam" id="PF01052"/>
    </source>
</evidence>
<feature type="domain" description="Flagellar motor switch protein FliN-like C-terminal" evidence="2">
    <location>
        <begin position="307"/>
        <end position="375"/>
    </location>
</feature>
<organism evidence="3 4">
    <name type="scientific">Methylobacterium aquaticum</name>
    <dbReference type="NCBI Taxonomy" id="270351"/>
    <lineage>
        <taxon>Bacteria</taxon>
        <taxon>Pseudomonadati</taxon>
        <taxon>Pseudomonadota</taxon>
        <taxon>Alphaproteobacteria</taxon>
        <taxon>Hyphomicrobiales</taxon>
        <taxon>Methylobacteriaceae</taxon>
        <taxon>Methylobacterium</taxon>
    </lineage>
</organism>
<evidence type="ECO:0000313" key="4">
    <source>
        <dbReference type="Proteomes" id="UP000035929"/>
    </source>
</evidence>
<dbReference type="EMBL" id="LABX01000302">
    <property type="protein sequence ID" value="KMO27458.1"/>
    <property type="molecule type" value="Genomic_DNA"/>
</dbReference>
<dbReference type="InterPro" id="IPR001543">
    <property type="entry name" value="FliN-like_C"/>
</dbReference>
<dbReference type="RefSeq" id="WP_048467580.1">
    <property type="nucleotide sequence ID" value="NZ_LABX01000302.1"/>
</dbReference>
<dbReference type="GO" id="GO:0009425">
    <property type="term" value="C:bacterial-type flagellum basal body"/>
    <property type="evidence" value="ECO:0007669"/>
    <property type="project" value="InterPro"/>
</dbReference>
<dbReference type="InterPro" id="IPR036429">
    <property type="entry name" value="SpoA-like_sf"/>
</dbReference>
<dbReference type="SUPFAM" id="SSF101801">
    <property type="entry name" value="Surface presentation of antigens (SPOA)"/>
    <property type="match status" value="1"/>
</dbReference>
<dbReference type="InterPro" id="IPR013385">
    <property type="entry name" value="T3SS_SpaO/YscQ/SpaO"/>
</dbReference>
<dbReference type="PATRIC" id="fig|270351.6.peg.4600"/>
<reference evidence="3 4" key="1">
    <citation type="submission" date="2015-03" db="EMBL/GenBank/DDBJ databases">
        <title>Genome sequencing of Methylobacterium aquaticum DSM16371 type strain.</title>
        <authorList>
            <person name="Chaudhry V."/>
            <person name="Patil P.B."/>
        </authorList>
    </citation>
    <scope>NUCLEOTIDE SEQUENCE [LARGE SCALE GENOMIC DNA]</scope>
    <source>
        <strain evidence="3 4">DSM 16371</strain>
    </source>
</reference>
<dbReference type="GO" id="GO:0071978">
    <property type="term" value="P:bacterial-type flagellum-dependent swarming motility"/>
    <property type="evidence" value="ECO:0007669"/>
    <property type="project" value="TreeGrafter"/>
</dbReference>
<dbReference type="Pfam" id="PF01052">
    <property type="entry name" value="FliMN_C"/>
    <property type="match status" value="1"/>
</dbReference>
<dbReference type="AlphaFoldDB" id="A0A0J6S1P2"/>
<dbReference type="OrthoDB" id="9801534at2"/>
<comment type="caution">
    <text evidence="3">The sequence shown here is derived from an EMBL/GenBank/DDBJ whole genome shotgun (WGS) entry which is preliminary data.</text>
</comment>
<comment type="similarity">
    <text evidence="1">Belongs to the FliN/MopA/SpaO family.</text>
</comment>
<sequence length="379" mass="38901">MSVSATPRVDAMPRIDAPAVPRHRPRTRVCTATAALLNRLARPREPVEVVVEGLSLRLAPGAIRLDPVPAVAGAVDLVLDAAGERLVLRLPGTVLDRLARAIQHDLPGLPGEPAGSLLVELALAPLLAAAERITGTTLAVASVRASSEASSGHMTLLVEGHLTGEPFRAQLDLGPPSPAAPGSRRLAAVLALIEAAPPRAAVLSALPVVLRFVAGHVRLTARQLAGLEPGDAVLPDLWHPASGEIRVVLGDGLVAVARTDCHTSTLRTPFGPAALDPAAASGDAAMTQVQAGTGAAVEGSGMPEAGLDTVGVSLTFELGRRTLGLGELKGIGEGHVFDLGLDPAQPVDLVANGVRIGRGEIVEVGERIGVRVVRLFGRD</sequence>
<dbReference type="Proteomes" id="UP000035929">
    <property type="component" value="Unassembled WGS sequence"/>
</dbReference>
<dbReference type="GO" id="GO:0003774">
    <property type="term" value="F:cytoskeletal motor activity"/>
    <property type="evidence" value="ECO:0007669"/>
    <property type="project" value="InterPro"/>
</dbReference>
<dbReference type="PRINTS" id="PR00956">
    <property type="entry name" value="FLGMOTORFLIN"/>
</dbReference>
<dbReference type="GO" id="GO:0030254">
    <property type="term" value="P:protein secretion by the type III secretion system"/>
    <property type="evidence" value="ECO:0007669"/>
    <property type="project" value="InterPro"/>
</dbReference>
<proteinExistence type="inferred from homology"/>
<dbReference type="Gene3D" id="2.30.330.10">
    <property type="entry name" value="SpoA-like"/>
    <property type="match status" value="2"/>
</dbReference>
<dbReference type="GO" id="GO:0050918">
    <property type="term" value="P:positive chemotaxis"/>
    <property type="evidence" value="ECO:0007669"/>
    <property type="project" value="TreeGrafter"/>
</dbReference>
<protein>
    <recommendedName>
        <fullName evidence="2">Flagellar motor switch protein FliN-like C-terminal domain-containing protein</fullName>
    </recommendedName>
</protein>
<evidence type="ECO:0000256" key="1">
    <source>
        <dbReference type="ARBA" id="ARBA00009226"/>
    </source>
</evidence>
<accession>A0A0J6S1P2</accession>
<dbReference type="InterPro" id="IPR001172">
    <property type="entry name" value="FliN_T3SS_HrcQb"/>
</dbReference>
<name>A0A0J6S1P2_9HYPH</name>
<dbReference type="PANTHER" id="PTHR30034:SF6">
    <property type="entry name" value="YOP PROTEINS TRANSLOCATION PROTEIN Q"/>
    <property type="match status" value="1"/>
</dbReference>
<dbReference type="NCBIfam" id="TIGR02551">
    <property type="entry name" value="SpaO_YscQ"/>
    <property type="match status" value="1"/>
</dbReference>
<gene>
    <name evidence="3" type="ORF">VP06_30640</name>
</gene>